<evidence type="ECO:0000313" key="1">
    <source>
        <dbReference type="EMBL" id="SBW26894.1"/>
    </source>
</evidence>
<protein>
    <submittedName>
        <fullName evidence="1">Uncharacterized protein</fullName>
    </submittedName>
</protein>
<dbReference type="Proteomes" id="UP000199013">
    <property type="component" value="Unassembled WGS sequence"/>
</dbReference>
<keyword evidence="2" id="KW-1185">Reference proteome</keyword>
<name>A0A1C3PAQ7_9ACTN</name>
<gene>
    <name evidence="1" type="ORF">FDG2_5086</name>
</gene>
<organism evidence="1 2">
    <name type="scientific">Candidatus Protofrankia californiensis</name>
    <dbReference type="NCBI Taxonomy" id="1839754"/>
    <lineage>
        <taxon>Bacteria</taxon>
        <taxon>Bacillati</taxon>
        <taxon>Actinomycetota</taxon>
        <taxon>Actinomycetes</taxon>
        <taxon>Frankiales</taxon>
        <taxon>Frankiaceae</taxon>
        <taxon>Protofrankia</taxon>
    </lineage>
</organism>
<evidence type="ECO:0000313" key="2">
    <source>
        <dbReference type="Proteomes" id="UP000199013"/>
    </source>
</evidence>
<accession>A0A1C3PAQ7</accession>
<reference evidence="2" key="1">
    <citation type="submission" date="2016-02" db="EMBL/GenBank/DDBJ databases">
        <authorList>
            <person name="Wibberg D."/>
        </authorList>
    </citation>
    <scope>NUCLEOTIDE SEQUENCE [LARGE SCALE GENOMIC DNA]</scope>
</reference>
<dbReference type="AlphaFoldDB" id="A0A1C3PAQ7"/>
<proteinExistence type="predicted"/>
<sequence length="67" mass="7131">MSMVESATAIPGSLLSDAARELYAAELALHDARQSGVDAWISAAADHLHHAVQSYVARLRATERTVA</sequence>
<dbReference type="EMBL" id="FLUV01002134">
    <property type="protein sequence ID" value="SBW26894.1"/>
    <property type="molecule type" value="Genomic_DNA"/>
</dbReference>